<evidence type="ECO:0000259" key="8">
    <source>
        <dbReference type="PROSITE" id="PS51981"/>
    </source>
</evidence>
<reference evidence="9 10" key="1">
    <citation type="submission" date="2016-08" db="EMBL/GenBank/DDBJ databases">
        <title>A Parts List for Fungal Cellulosomes Revealed by Comparative Genomics.</title>
        <authorList>
            <consortium name="DOE Joint Genome Institute"/>
            <person name="Haitjema C.H."/>
            <person name="Gilmore S.P."/>
            <person name="Henske J.K."/>
            <person name="Solomon K.V."/>
            <person name="De Groot R."/>
            <person name="Kuo A."/>
            <person name="Mondo S.J."/>
            <person name="Salamov A.A."/>
            <person name="Labutti K."/>
            <person name="Zhao Z."/>
            <person name="Chiniquy J."/>
            <person name="Barry K."/>
            <person name="Brewer H.M."/>
            <person name="Purvine S.O."/>
            <person name="Wright A.T."/>
            <person name="Boxma B."/>
            <person name="Van Alen T."/>
            <person name="Hackstein J.H."/>
            <person name="Baker S.E."/>
            <person name="Grigoriev I.V."/>
            <person name="O'Malley M.A."/>
        </authorList>
    </citation>
    <scope>NUCLEOTIDE SEQUENCE [LARGE SCALE GENOMIC DNA]</scope>
    <source>
        <strain evidence="9 10">G1</strain>
    </source>
</reference>
<dbReference type="SMART" id="SM00382">
    <property type="entry name" value="AAA"/>
    <property type="match status" value="2"/>
</dbReference>
<evidence type="ECO:0000313" key="9">
    <source>
        <dbReference type="EMBL" id="ORY74498.1"/>
    </source>
</evidence>
<dbReference type="Gene3D" id="3.40.50.300">
    <property type="entry name" value="P-loop containing nucleotide triphosphate hydrolases"/>
    <property type="match status" value="1"/>
</dbReference>
<evidence type="ECO:0000256" key="1">
    <source>
        <dbReference type="ARBA" id="ARBA00004496"/>
    </source>
</evidence>
<protein>
    <recommendedName>
        <fullName evidence="8">RZ-type domain-containing protein</fullName>
    </recommendedName>
</protein>
<evidence type="ECO:0000256" key="6">
    <source>
        <dbReference type="ARBA" id="ARBA00022859"/>
    </source>
</evidence>
<comment type="caution">
    <text evidence="9">The sequence shown here is derived from an EMBL/GenBank/DDBJ whole genome shotgun (WGS) entry which is preliminary data.</text>
</comment>
<dbReference type="EMBL" id="MCOG01000029">
    <property type="protein sequence ID" value="ORY74498.1"/>
    <property type="molecule type" value="Genomic_DNA"/>
</dbReference>
<organism evidence="9 10">
    <name type="scientific">Neocallimastix californiae</name>
    <dbReference type="NCBI Taxonomy" id="1754190"/>
    <lineage>
        <taxon>Eukaryota</taxon>
        <taxon>Fungi</taxon>
        <taxon>Fungi incertae sedis</taxon>
        <taxon>Chytridiomycota</taxon>
        <taxon>Chytridiomycota incertae sedis</taxon>
        <taxon>Neocallimastigomycetes</taxon>
        <taxon>Neocallimastigales</taxon>
        <taxon>Neocallimastigaceae</taxon>
        <taxon>Neocallimastix</taxon>
    </lineage>
</organism>
<accession>A0A1Y2ESD0</accession>
<keyword evidence="4" id="KW-0863">Zinc-finger</keyword>
<dbReference type="Pfam" id="PF20173">
    <property type="entry name" value="ZnF_RZ-type"/>
    <property type="match status" value="1"/>
</dbReference>
<evidence type="ECO:0000313" key="10">
    <source>
        <dbReference type="Proteomes" id="UP000193920"/>
    </source>
</evidence>
<keyword evidence="5" id="KW-0862">Zinc</keyword>
<dbReference type="GO" id="GO:0005737">
    <property type="term" value="C:cytoplasm"/>
    <property type="evidence" value="ECO:0007669"/>
    <property type="project" value="UniProtKB-SubCell"/>
</dbReference>
<evidence type="ECO:0000256" key="3">
    <source>
        <dbReference type="ARBA" id="ARBA00022723"/>
    </source>
</evidence>
<dbReference type="Pfam" id="PF12775">
    <property type="entry name" value="AAA_7"/>
    <property type="match status" value="1"/>
</dbReference>
<feature type="coiled-coil region" evidence="7">
    <location>
        <begin position="3008"/>
        <end position="3035"/>
    </location>
</feature>
<dbReference type="InterPro" id="IPR027417">
    <property type="entry name" value="P-loop_NTPase"/>
</dbReference>
<evidence type="ECO:0000256" key="4">
    <source>
        <dbReference type="ARBA" id="ARBA00022771"/>
    </source>
</evidence>
<dbReference type="Proteomes" id="UP000193920">
    <property type="component" value="Unassembled WGS sequence"/>
</dbReference>
<dbReference type="STRING" id="1754190.A0A1Y2ESD0"/>
<keyword evidence="6" id="KW-0391">Immunity</keyword>
<dbReference type="InterPro" id="IPR031248">
    <property type="entry name" value="RNF213"/>
</dbReference>
<dbReference type="GO" id="GO:0008270">
    <property type="term" value="F:zinc ion binding"/>
    <property type="evidence" value="ECO:0007669"/>
    <property type="project" value="UniProtKB-KW"/>
</dbReference>
<dbReference type="OrthoDB" id="2143718at2759"/>
<dbReference type="SUPFAM" id="SSF52540">
    <property type="entry name" value="P-loop containing nucleoside triphosphate hydrolases"/>
    <property type="match status" value="2"/>
</dbReference>
<proteinExistence type="predicted"/>
<keyword evidence="10" id="KW-1185">Reference proteome</keyword>
<sequence length="4464" mass="532050">MKNINMNIETTEVISKSKIFDFEFVLNYFITLTDKQENFSELSWGFKDMFKKVINIIENYDIGIGDKEFLLYYYLFILLYYQYHGPDKFNDIFNQIPLKSRAIKFVLQHKINFSNINSSNLQCIFEKVNRNKISFDNILSLSTDYNESIKFICRNKEYVLSGKKEILFNELPSPNENIDIEILIQYIEILREIKVDKTYFFKQFSQLIRKLNMKSYIKLISLKKITETYKDIQFTNSILKELRLSIHNTGKYFIENNKLENKDIITFIQEDSKFFPKDYEIQDDLALLIGYIDMDKVDNDFCDLFNKNHFNYEKLYKSNYLLFLDSLTLCIKNFKHFYILYFLFDIFANPHPGNYTIEALIKSLMNNSLDRKELTISDLSQIIGLLYKLISDNNNIYLTELIEATYLNFSEKEVDIIFIHILNQYGKELNYYIIDELIQTIKNISNEDVISYLNQFENKEIKISFLKKLNDRVVREDEVINEEISDNLKLFIQLFYMGYFNEDEENYKHITYIKNTQKVMYQLIEKLGNFNFSMKYLTILYRLNNIKIDEEKTMLMYRCFIMSFGNQFLMNKLYEVLVDKIYMCFDIFGKIEEIIQIFSYYFADEWDNIIQYYRNVRKKIIDLPINQFPDTKQIKYFDKFYAEAHEINQMKDSKFFLEIYHKVKIEDELNEYKSNEIEEKIQNEELNQNENKNKNSTQFFKAKDKFLNLKNLFNINTEKFLDLKLLEELISTMSNEEMVQEVNFLKKIFNVSEESSLNHIFKKLSLLKDRKETIDFLHKIILLFKNFKIKYDRIQKRFENAIEQLENNPTLNQLTRIDNILKRLNLNILSSDSKDAQAVIHQMFIKPELMNFILDKTINDIHQMGEFIDESEDVFIVLSDIDQLESCKSFTQELKKRCNQEEENEVKFLNQFIDLIQTSDFKDIGIKFENSSGKYNDFYDLYTYHLNSNELNKVHIKRIYQSSKFEINFVYPEYKCIVYYMNNKKLITKEFDEVLDLRDIALLRKKEQRIERSKEGMEENYIKISEDFAEIITDIQEILSLLECVTFKGYYKELNYTIELLHGKAYCYEKDSSLINNTSNNDYYKKSLKEIIFELKNIKELQDNHVQSIYISNPITRLIYGRQFNYLYEKIGSNANQNSINNPSYAFIINNVFINILKYVTNNNYKFSKKIIVRYNGEISLLKKMYIDVSFYLSELYSINTLSLKEIYINAHLLDETKTGIYSHICPLKDIEKNTIYCSLNLTGNFPIAQTVLYCNRDTSEEEIISFIYRCILCKDSVLFILIKPDYLSIQRKNLLIELLKKLYSPYPRLGKSTLIKQKFETEFQNQNYQYVYFPIGGDFNKEEVVKRLLELTNRNIALHLDLYDTRKIDFLNEFLFSFLILKYYSKNENIFYYGNEMKIKIEIPNSFVNFKYVYPIFEFFKTVHIDLHHMPPLIVPNNILSNVQIVCNYLKNLDQINIHDIYINGISQFTTPQSIKAIPLSQKECSNLIYQNLNIKNPNYYQIESYINILAEQLKLFTNSIYLNTNQLNNIKTIKKNLDNIRYFFVKSLTLTTKHFVTSSFDNILKGQKITYSQQQKKIFDLEKENEQAIEILTNKEPFSINKIKPSMILINEDGQSISEIITCNHETDEYRLLKAIYNSDLMDESRGVLEYKKLKPEQFLVEVKKVLNLYNPIHENDTSGPKQLGGKILKPLNQIVKSYVFTADNFIKLILISLRLRTNIPVIMMGETGCGKTSLIRIVAELKNITMYTLNIHAGIEDKDIIEFINEKKLLKDNENQLNEEKEKTIWVFLDEINTCNSLGLITEIMLKRSCNGKTVKSNVKFIAACNPYRLDTPKREVIGLYDESKHLVRKLVYSVHPLPHSLLNFVFDFGTPEMEDIKRYISNMVHQFLKTIIFDYSILNKIKYIAERAIFDAQNFIKNNFEISSVSLREIRRWGILFEWFSKLLRNPYFSKIFEFSDDQIYLYSLNLSVYLCYYIRIFDKDKRSHFLQLMKNSFGSKFKFESFPKRFQYIIADAVELEKGIAKNRALLENLFAIFVCLNTKIPLFIIGKPGCSKSLSAQLIFKSMNGKDSSNEFFKYFPKVFTKSYQGSLTSNSKGVLKIFKKARKSLKEYNIENEIISTVYFDEMGLAEISQNNPLKVIHSQLEYDENNDKVSFIGISNWPLDASKMNRGIHLSIPEPDEEDLIETALAIAESFDIRLKQDYREYYTYLAYSYHEYKKEIQQNYSIFETSPEKENNYLKLKINNKSINIKEFHGSRDFYHLIKIVSKRFIEMKYTKDRKKIEDILKESIERNFGGLSYSISIFKQFLRKYIPNINESNKYNVMKCIADNIMDSKSRYLLIETKSSISHFLISLILEQLKKNYVFYYGSHFEEDISHDYYSAKVLNKIQVSMSQNNVMILKNLTGLYPSLYDLFNQNFRKVGESNYARIALGNSNTQNYLVNNDLRCVILLDRNEISKQDPPFINRFEKHVLTFEYLLNQKQIQLSNKIFKLINDLIGKGNRLLKIDLQHELVNCDLEEIQGIIYQLDMKNKYLTGGGTNSKNGNMIENHNNDHKWIMKLIKSENNTNEDIEDFIYEQIFEKIVPTLSKDILFYAKNSNFSHQYKNDFEKISKIYFKMEYQHRNLKCYLEKINTDRHIIFTFSNILDSVYSTENNINIIKNEKYKNLTKATTKTIFINQYESERAIDEVIYDYFTNNNYNLFIIHFDNQDFIHLCHINYLIENIEISLKEKNQYTSKIIILIVHLKRHITYNNNNNKIKNEIINEINETNKYEKIHNEYLISHLTQWKQFFIDDLNGKNINIQEIYEATAIELFMNKNLINLEEEFKKDLFHAFTLISYKIKINFSTIEKDEYVEKLCSYINNNKDLIANIQDLILKKIKNIKDNIIMKIFSNNNFEMNDIDFISIISKYLKSIYNEGLIRTLVQFEEYNILSTMFLNEKEGENENFKDIYQDYIDKFDNTFRGYSNFSQTVKIDLILGVSYPCIISIFNRINAYTNTLIGYYLENENKLRRNEYNQINDYLREKQFLENNLIIEFGKDYFETVFRNIEYNYEKHLTKFFKDYVIYYLSKSNKNFLNSSILEFFKALYKLFVSKNADNEDEQDELIFESIIKFILFIESYKDYLQPFIEFICTIDLCIPNFLNNFISILNLRFFKIPNEENISYVNGLFFNLYESFVYSIFNINLKFIDLSDEIFNNFLNKLTLFSHYLMKVTVELYLTLKQYYYLLNFIQINEVFVKFGISLKSNLQKYKEILKKENETYILPKYIDIYNINKKDNNNNIKGSNELLKEEIKFLEEKLSKNEKYSFIIMDENEKENKRNSNKKEDDCKNIVFLSEIKNKKDNPIIKYLNEINNICVDEVLISLFDGKFSKYFESKRSRADIIWNQSFIIFKKCISHIEAENSRISKDNKVGILYCVSYIKYYCYHFSKTIHMEENIEEPIRKEIFDFLNTPSNFRKVIKLYILKLLNVIFIGNYKNFSDFIKQKEIFYNDFDFNEKVPCSLNYLFIQNNTFEEYKNLREIYILNKMENYTNHEEILKKLNNKNIIVFYDLIINKEISNLIRNFDEKSYNSFSKYIFKILNQLKLSPISKNILLSLYGYDSILNEIPKLLKLSTTTFEILLYSYKFAFICSLSNKESVYSKILTPNVMNYLKNIYIPGGEPNDSLLIESGDEINNYIMSGKDVGIYMCSCYAWYTVDNCGKPMISSKCGVCGQPIGGTNHSMVDRPGHVKIYKDEYRLNNDRGFVGTIKNYKMLGDLMKEVEEARSVQIKGYKKVKKDFFTKMNKNVRNINKITYRILSFIFYSCILCDEKLNYLKPENLKEFYYLDAEKNDQSILSIITDIWKILVEELLKRDIDNIQCFLNMIINEIAKLIIENNKTMENASERNEFESVCDQKIENAILNYNNYNNAYINNNKSILEIKDDTIKAILQETSNLENLSKDKYPLMNYFYAANYPNYEKFYEQFNSIKNYIKQYPVISNYLNAIQNEENIKFLESFHLINPFVLYMLDKYKNKISRKEAEQILIKDELEKDEDMKILFNNFKKGWEKIYKNLSNYDCHGRLPPKNITEEDCIAYCLNDNLVDNYGKYIATTYKDYITYQNEFLKPLVNNDPYHEYLYPYSKQLEKAIIVQKANRNEIVSLDIKNDLFDSFVDIIYAFSFRNCIQPNGKVSYLNYKENKFDFYSIEVELSKILLPEKKLFLNEQHQEFITYAFEEFNQNETLILDFKEKIKVNLLSNEEKANLFNLTKKIDYKLILFNLQSLFLYFIHRRNITGNELLIDELNVLPKNIVKLDNEFIDIFQHHQFNFELNKLVDCYEFIEQINYDKILKNVSSKALENLDDQQIEEIEKYFSKENHLITRNDLGMAVRKFISRFLISDYLNYFDWNIFDLLRYKNELWNDHIISEENSEQFNQEIDQLENINVRIKQSIDFYEKLKLRESNDDSKRKIIIKRKGKERIDI</sequence>
<dbReference type="GO" id="GO:0004842">
    <property type="term" value="F:ubiquitin-protein transferase activity"/>
    <property type="evidence" value="ECO:0007669"/>
    <property type="project" value="InterPro"/>
</dbReference>
<keyword evidence="3" id="KW-0479">Metal-binding</keyword>
<dbReference type="GO" id="GO:0016887">
    <property type="term" value="F:ATP hydrolysis activity"/>
    <property type="evidence" value="ECO:0007669"/>
    <property type="project" value="InterPro"/>
</dbReference>
<dbReference type="InterPro" id="IPR003593">
    <property type="entry name" value="AAA+_ATPase"/>
</dbReference>
<dbReference type="CDD" id="cd00009">
    <property type="entry name" value="AAA"/>
    <property type="match status" value="1"/>
</dbReference>
<comment type="subcellular location">
    <subcellularLocation>
        <location evidence="1">Cytoplasm</location>
    </subcellularLocation>
</comment>
<feature type="domain" description="RZ-type" evidence="8">
    <location>
        <begin position="3669"/>
        <end position="3742"/>
    </location>
</feature>
<name>A0A1Y2ESD0_9FUNG</name>
<dbReference type="PROSITE" id="PS51981">
    <property type="entry name" value="ZF_RZ"/>
    <property type="match status" value="1"/>
</dbReference>
<feature type="coiled-coil region" evidence="7">
    <location>
        <begin position="3282"/>
        <end position="3309"/>
    </location>
</feature>
<evidence type="ECO:0000256" key="5">
    <source>
        <dbReference type="ARBA" id="ARBA00022833"/>
    </source>
</evidence>
<keyword evidence="7" id="KW-0175">Coiled coil</keyword>
<dbReference type="GO" id="GO:0002376">
    <property type="term" value="P:immune system process"/>
    <property type="evidence" value="ECO:0007669"/>
    <property type="project" value="UniProtKB-KW"/>
</dbReference>
<evidence type="ECO:0000256" key="2">
    <source>
        <dbReference type="ARBA" id="ARBA00022490"/>
    </source>
</evidence>
<dbReference type="PANTHER" id="PTHR22605">
    <property type="entry name" value="RZ-TYPE DOMAIN-CONTAINING PROTEIN"/>
    <property type="match status" value="1"/>
</dbReference>
<evidence type="ECO:0000256" key="7">
    <source>
        <dbReference type="SAM" id="Coils"/>
    </source>
</evidence>
<keyword evidence="2" id="KW-0963">Cytoplasm</keyword>
<feature type="coiled-coil region" evidence="7">
    <location>
        <begin position="4412"/>
        <end position="4439"/>
    </location>
</feature>
<dbReference type="PANTHER" id="PTHR22605:SF1">
    <property type="entry name" value="RZ-TYPE DOMAIN-CONTAINING PROTEIN"/>
    <property type="match status" value="1"/>
</dbReference>
<gene>
    <name evidence="9" type="ORF">LY90DRAFT_666296</name>
</gene>
<dbReference type="InterPro" id="IPR046439">
    <property type="entry name" value="ZF_RZ_dom"/>
</dbReference>